<dbReference type="PROSITE" id="PS51257">
    <property type="entry name" value="PROKAR_LIPOPROTEIN"/>
    <property type="match status" value="1"/>
</dbReference>
<gene>
    <name evidence="2" type="ORF">MQP27_24525</name>
</gene>
<evidence type="ECO:0000313" key="3">
    <source>
        <dbReference type="Proteomes" id="UP001165269"/>
    </source>
</evidence>
<dbReference type="EMBL" id="JALDAY010000007">
    <property type="protein sequence ID" value="MCI3274266.1"/>
    <property type="molecule type" value="Genomic_DNA"/>
</dbReference>
<reference evidence="2" key="1">
    <citation type="submission" date="2022-03" db="EMBL/GenBank/DDBJ databases">
        <title>Streptomyces 7R015 and 7R016 isolated from Barleria lupulina in Thailand.</title>
        <authorList>
            <person name="Kanchanasin P."/>
            <person name="Phongsopitanun W."/>
            <person name="Tanasupawat S."/>
        </authorList>
    </citation>
    <scope>NUCLEOTIDE SEQUENCE</scope>
    <source>
        <strain evidence="2">7R015</strain>
    </source>
</reference>
<feature type="transmembrane region" description="Helical" evidence="1">
    <location>
        <begin position="47"/>
        <end position="65"/>
    </location>
</feature>
<keyword evidence="3" id="KW-1185">Reference proteome</keyword>
<sequence length="225" mass="25120">MSALKMLKELATVAAVVAASCAASVLITMLLVRVPGLQSPQSGNAGQAFGAAAGLTSMVVLVYMIRTFHQQRQETQMQRELLDAQLNEVMSQSEYARINNECAQRMAEATVRAQHHALITSAIDDPVLADVWPGWGPDISAEKRKQFLYANLIVSFQCMAYMVDYMSADEVDASMYRIFQSEIICEFWERSRPARFVGTASGGAMWKFYEMAEVAYQRYRASETE</sequence>
<organism evidence="2 3">
    <name type="scientific">Streptomyces cylindrosporus</name>
    <dbReference type="NCBI Taxonomy" id="2927583"/>
    <lineage>
        <taxon>Bacteria</taxon>
        <taxon>Bacillati</taxon>
        <taxon>Actinomycetota</taxon>
        <taxon>Actinomycetes</taxon>
        <taxon>Kitasatosporales</taxon>
        <taxon>Streptomycetaceae</taxon>
        <taxon>Streptomyces</taxon>
    </lineage>
</organism>
<dbReference type="InterPro" id="IPR045728">
    <property type="entry name" value="DUF6082"/>
</dbReference>
<keyword evidence="1" id="KW-1133">Transmembrane helix</keyword>
<evidence type="ECO:0000313" key="2">
    <source>
        <dbReference type="EMBL" id="MCI3274266.1"/>
    </source>
</evidence>
<dbReference type="RefSeq" id="WP_242767540.1">
    <property type="nucleotide sequence ID" value="NZ_JALDAY010000007.1"/>
</dbReference>
<comment type="caution">
    <text evidence="2">The sequence shown here is derived from an EMBL/GenBank/DDBJ whole genome shotgun (WGS) entry which is preliminary data.</text>
</comment>
<protein>
    <submittedName>
        <fullName evidence="2">DUF6082 family protein</fullName>
    </submittedName>
</protein>
<dbReference type="Pfam" id="PF19560">
    <property type="entry name" value="DUF6082"/>
    <property type="match status" value="1"/>
</dbReference>
<accession>A0ABS9YAM3</accession>
<name>A0ABS9YAM3_9ACTN</name>
<keyword evidence="1" id="KW-0472">Membrane</keyword>
<dbReference type="Proteomes" id="UP001165269">
    <property type="component" value="Unassembled WGS sequence"/>
</dbReference>
<proteinExistence type="predicted"/>
<evidence type="ECO:0000256" key="1">
    <source>
        <dbReference type="SAM" id="Phobius"/>
    </source>
</evidence>
<keyword evidence="1" id="KW-0812">Transmembrane</keyword>